<reference evidence="1" key="2">
    <citation type="journal article" date="2021" name="Syst. Appl. Microbiol.">
        <title>Roseomonas hellenica sp. nov., isolated from roots of wild-growing Alkanna tinctoria.</title>
        <authorList>
            <person name="Rat A."/>
            <person name="Naranjo H.D."/>
            <person name="Lebbe L."/>
            <person name="Cnockaert M."/>
            <person name="Krigas N."/>
            <person name="Grigoriadou K."/>
            <person name="Maloupa E."/>
            <person name="Willems A."/>
        </authorList>
    </citation>
    <scope>NUCLEOTIDE SEQUENCE</scope>
    <source>
        <strain evidence="1">LMG 31231</strain>
    </source>
</reference>
<dbReference type="AlphaFoldDB" id="A0A9X9WYP6"/>
<comment type="caution">
    <text evidence="1">The sequence shown here is derived from an EMBL/GenBank/DDBJ whole genome shotgun (WGS) entry which is preliminary data.</text>
</comment>
<proteinExistence type="predicted"/>
<keyword evidence="2" id="KW-1185">Reference proteome</keyword>
<protein>
    <submittedName>
        <fullName evidence="1">Dehydrogenase</fullName>
    </submittedName>
</protein>
<name>A0A9X9WYP6_9PROT</name>
<dbReference type="PROSITE" id="PS51257">
    <property type="entry name" value="PROKAR_LIPOPROTEIN"/>
    <property type="match status" value="1"/>
</dbReference>
<reference evidence="1" key="1">
    <citation type="submission" date="2020-01" db="EMBL/GenBank/DDBJ databases">
        <authorList>
            <person name="Rat A."/>
        </authorList>
    </citation>
    <scope>NUCLEOTIDE SEQUENCE</scope>
    <source>
        <strain evidence="1">LMG 31231</strain>
    </source>
</reference>
<organism evidence="1 2">
    <name type="scientific">Neoroseomonas soli</name>
    <dbReference type="NCBI Taxonomy" id="1081025"/>
    <lineage>
        <taxon>Bacteria</taxon>
        <taxon>Pseudomonadati</taxon>
        <taxon>Pseudomonadota</taxon>
        <taxon>Alphaproteobacteria</taxon>
        <taxon>Acetobacterales</taxon>
        <taxon>Acetobacteraceae</taxon>
        <taxon>Neoroseomonas</taxon>
    </lineage>
</organism>
<dbReference type="Proteomes" id="UP001138751">
    <property type="component" value="Unassembled WGS sequence"/>
</dbReference>
<feature type="non-terminal residue" evidence="1">
    <location>
        <position position="60"/>
    </location>
</feature>
<gene>
    <name evidence="1" type="ORF">GXW76_13920</name>
</gene>
<sequence>MTRRGALLGAAALLGGCETFDDLFGERRERFVGERRAVMTVPERALEADSAAQGASVVLP</sequence>
<evidence type="ECO:0000313" key="2">
    <source>
        <dbReference type="Proteomes" id="UP001138751"/>
    </source>
</evidence>
<dbReference type="EMBL" id="JAAEDM010000037">
    <property type="protein sequence ID" value="MBR0672275.1"/>
    <property type="molecule type" value="Genomic_DNA"/>
</dbReference>
<evidence type="ECO:0000313" key="1">
    <source>
        <dbReference type="EMBL" id="MBR0672275.1"/>
    </source>
</evidence>
<accession>A0A9X9WYP6</accession>